<sequence>MLVAGLVASSAMAVPSVMAAPSAMAATGVTCAVPDQRLTELSGLVADGARWWAIADGGRVSRAISLDPGGCATTGERSAPIDPVDVEDVGIGPDGALWLADIGDNTGERDTVAAIVLPSAGPARLHRFAYPDGPHDAEALVVADDGVPLIVTKTVGAAGIYRPDGAPGAGTTPLRRVGQIVLPESTTPGGPLGSAGSRTITGAGLSPAGAAGPGRVVAVRTYTDAWLFRLPSGATASGLVEALAGPPVQVALPDEAQGEAVALTADGTLVSGGEARGGRPATIRTVPGAVGEAVAPDAPVAAQPDAPPGPSTPAALPAIIGAGTVAVLLCGLAVAMTLHARRRR</sequence>
<comment type="caution">
    <text evidence="3">The sequence shown here is derived from an EMBL/GenBank/DDBJ whole genome shotgun (WGS) entry which is preliminary data.</text>
</comment>
<feature type="signal peptide" evidence="2">
    <location>
        <begin position="1"/>
        <end position="19"/>
    </location>
</feature>
<organism evidence="3 4">
    <name type="scientific">Pseudonocardia endophytica</name>
    <dbReference type="NCBI Taxonomy" id="401976"/>
    <lineage>
        <taxon>Bacteria</taxon>
        <taxon>Bacillati</taxon>
        <taxon>Actinomycetota</taxon>
        <taxon>Actinomycetes</taxon>
        <taxon>Pseudonocardiales</taxon>
        <taxon>Pseudonocardiaceae</taxon>
        <taxon>Pseudonocardia</taxon>
    </lineage>
</organism>
<dbReference type="EMBL" id="SMFZ01000001">
    <property type="protein sequence ID" value="TCK25260.1"/>
    <property type="molecule type" value="Genomic_DNA"/>
</dbReference>
<protein>
    <submittedName>
        <fullName evidence="3">Uncharacterized protein</fullName>
    </submittedName>
</protein>
<evidence type="ECO:0000256" key="2">
    <source>
        <dbReference type="SAM" id="SignalP"/>
    </source>
</evidence>
<keyword evidence="1" id="KW-0812">Transmembrane</keyword>
<evidence type="ECO:0000313" key="4">
    <source>
        <dbReference type="Proteomes" id="UP000295560"/>
    </source>
</evidence>
<name>A0A4R1HWV1_PSEEN</name>
<keyword evidence="4" id="KW-1185">Reference proteome</keyword>
<keyword evidence="1" id="KW-1133">Transmembrane helix</keyword>
<keyword evidence="1" id="KW-0472">Membrane</keyword>
<feature type="transmembrane region" description="Helical" evidence="1">
    <location>
        <begin position="314"/>
        <end position="338"/>
    </location>
</feature>
<dbReference type="AlphaFoldDB" id="A0A4R1HWV1"/>
<keyword evidence="2" id="KW-0732">Signal</keyword>
<feature type="chain" id="PRO_5038773131" evidence="2">
    <location>
        <begin position="20"/>
        <end position="344"/>
    </location>
</feature>
<evidence type="ECO:0000313" key="3">
    <source>
        <dbReference type="EMBL" id="TCK25260.1"/>
    </source>
</evidence>
<dbReference type="Proteomes" id="UP000295560">
    <property type="component" value="Unassembled WGS sequence"/>
</dbReference>
<reference evidence="3 4" key="1">
    <citation type="submission" date="2019-03" db="EMBL/GenBank/DDBJ databases">
        <title>Sequencing the genomes of 1000 actinobacteria strains.</title>
        <authorList>
            <person name="Klenk H.-P."/>
        </authorList>
    </citation>
    <scope>NUCLEOTIDE SEQUENCE [LARGE SCALE GENOMIC DNA]</scope>
    <source>
        <strain evidence="3 4">DSM 44969</strain>
    </source>
</reference>
<gene>
    <name evidence="3" type="ORF">EV378_1063</name>
</gene>
<proteinExistence type="predicted"/>
<accession>A0A4R1HWV1</accession>
<evidence type="ECO:0000256" key="1">
    <source>
        <dbReference type="SAM" id="Phobius"/>
    </source>
</evidence>